<evidence type="ECO:0000259" key="5">
    <source>
        <dbReference type="PROSITE" id="PS00028"/>
    </source>
</evidence>
<dbReference type="Pfam" id="PF00929">
    <property type="entry name" value="RNase_T"/>
    <property type="match status" value="1"/>
</dbReference>
<dbReference type="GO" id="GO:0005634">
    <property type="term" value="C:nucleus"/>
    <property type="evidence" value="ECO:0007669"/>
    <property type="project" value="TreeGrafter"/>
</dbReference>
<dbReference type="CDD" id="cd06137">
    <property type="entry name" value="DEDDh_RNase"/>
    <property type="match status" value="1"/>
</dbReference>
<feature type="region of interest" description="Disordered" evidence="4">
    <location>
        <begin position="62"/>
        <end position="227"/>
    </location>
</feature>
<dbReference type="InterPro" id="IPR013087">
    <property type="entry name" value="Znf_C2H2_type"/>
</dbReference>
<dbReference type="PANTHER" id="PTHR12801">
    <property type="entry name" value="RNA EXONUCLEASE REXO1 / RECO3 FAMILY MEMBER-RELATED"/>
    <property type="match status" value="1"/>
</dbReference>
<feature type="compositionally biased region" description="Polar residues" evidence="4">
    <location>
        <begin position="75"/>
        <end position="90"/>
    </location>
</feature>
<dbReference type="PROSITE" id="PS00028">
    <property type="entry name" value="ZINC_FINGER_C2H2_1"/>
    <property type="match status" value="1"/>
</dbReference>
<dbReference type="PANTHER" id="PTHR12801:SF114">
    <property type="entry name" value="EXONUCLEASE, PUTATIVE (AFU_ORTHOLOGUE AFUA_7G00870)-RELATED"/>
    <property type="match status" value="1"/>
</dbReference>
<dbReference type="GO" id="GO:0004527">
    <property type="term" value="F:exonuclease activity"/>
    <property type="evidence" value="ECO:0007669"/>
    <property type="project" value="UniProtKB-KW"/>
</dbReference>
<dbReference type="AlphaFoldDB" id="A0A9W9QK26"/>
<dbReference type="InterPro" id="IPR013520">
    <property type="entry name" value="Ribonucl_H"/>
</dbReference>
<reference evidence="6" key="2">
    <citation type="journal article" date="2023" name="IMA Fungus">
        <title>Comparative genomic study of the Penicillium genus elucidates a diverse pangenome and 15 lateral gene transfer events.</title>
        <authorList>
            <person name="Petersen C."/>
            <person name="Sorensen T."/>
            <person name="Nielsen M.R."/>
            <person name="Sondergaard T.E."/>
            <person name="Sorensen J.L."/>
            <person name="Fitzpatrick D.A."/>
            <person name="Frisvad J.C."/>
            <person name="Nielsen K.L."/>
        </authorList>
    </citation>
    <scope>NUCLEOTIDE SEQUENCE</scope>
    <source>
        <strain evidence="6">IBT 35673</strain>
    </source>
</reference>
<dbReference type="GO" id="GO:0000027">
    <property type="term" value="P:ribosomal large subunit assembly"/>
    <property type="evidence" value="ECO:0007669"/>
    <property type="project" value="TreeGrafter"/>
</dbReference>
<gene>
    <name evidence="6" type="ORF">N7452_006118</name>
</gene>
<keyword evidence="2" id="KW-0378">Hydrolase</keyword>
<protein>
    <submittedName>
        <fullName evidence="6">Exonuclease RNase T/DNA polymerase III</fullName>
    </submittedName>
</protein>
<dbReference type="InterPro" id="IPR012337">
    <property type="entry name" value="RNaseH-like_sf"/>
</dbReference>
<evidence type="ECO:0000256" key="4">
    <source>
        <dbReference type="SAM" id="MobiDB-lite"/>
    </source>
</evidence>
<name>A0A9W9QK26_PENBR</name>
<dbReference type="EMBL" id="JAPZBQ010000003">
    <property type="protein sequence ID" value="KAJ5339390.1"/>
    <property type="molecule type" value="Genomic_DNA"/>
</dbReference>
<dbReference type="Proteomes" id="UP001147695">
    <property type="component" value="Unassembled WGS sequence"/>
</dbReference>
<feature type="compositionally biased region" description="Polar residues" evidence="4">
    <location>
        <begin position="101"/>
        <end position="116"/>
    </location>
</feature>
<organism evidence="6 7">
    <name type="scientific">Penicillium brevicompactum</name>
    <dbReference type="NCBI Taxonomy" id="5074"/>
    <lineage>
        <taxon>Eukaryota</taxon>
        <taxon>Fungi</taxon>
        <taxon>Dikarya</taxon>
        <taxon>Ascomycota</taxon>
        <taxon>Pezizomycotina</taxon>
        <taxon>Eurotiomycetes</taxon>
        <taxon>Eurotiomycetidae</taxon>
        <taxon>Eurotiales</taxon>
        <taxon>Aspergillaceae</taxon>
        <taxon>Penicillium</taxon>
    </lineage>
</organism>
<dbReference type="Gene3D" id="3.30.160.60">
    <property type="entry name" value="Classic Zinc Finger"/>
    <property type="match status" value="1"/>
</dbReference>
<proteinExistence type="predicted"/>
<accession>A0A9W9QK26</accession>
<reference evidence="6" key="1">
    <citation type="submission" date="2022-12" db="EMBL/GenBank/DDBJ databases">
        <authorList>
            <person name="Petersen C."/>
        </authorList>
    </citation>
    <scope>NUCLEOTIDE SEQUENCE</scope>
    <source>
        <strain evidence="6">IBT 35673</strain>
    </source>
</reference>
<dbReference type="InterPro" id="IPR047021">
    <property type="entry name" value="REXO1/3/4-like"/>
</dbReference>
<feature type="compositionally biased region" description="Basic and acidic residues" evidence="4">
    <location>
        <begin position="204"/>
        <end position="223"/>
    </location>
</feature>
<evidence type="ECO:0000256" key="3">
    <source>
        <dbReference type="ARBA" id="ARBA00022839"/>
    </source>
</evidence>
<feature type="domain" description="C2H2-type" evidence="5">
    <location>
        <begin position="41"/>
        <end position="61"/>
    </location>
</feature>
<comment type="caution">
    <text evidence="6">The sequence shown here is derived from an EMBL/GenBank/DDBJ whole genome shotgun (WGS) entry which is preliminary data.</text>
</comment>
<feature type="region of interest" description="Disordered" evidence="4">
    <location>
        <begin position="240"/>
        <end position="259"/>
    </location>
</feature>
<evidence type="ECO:0000313" key="7">
    <source>
        <dbReference type="Proteomes" id="UP001147695"/>
    </source>
</evidence>
<dbReference type="GO" id="GO:0003676">
    <property type="term" value="F:nucleic acid binding"/>
    <property type="evidence" value="ECO:0007669"/>
    <property type="project" value="InterPro"/>
</dbReference>
<dbReference type="Gene3D" id="3.30.420.10">
    <property type="entry name" value="Ribonuclease H-like superfamily/Ribonuclease H"/>
    <property type="match status" value="1"/>
</dbReference>
<keyword evidence="1" id="KW-0540">Nuclease</keyword>
<sequence length="614" mass="68815">MASTKPADEKSFACPGCQKGNFKSLHAVKVHFEAKGHPLKCAPCDSSFDSLKTLLGHCARHGKPADTAPKRVQKQEQGSVPSMAQSSTPVDSVPSRKSKKGQQLQNQENIPTSSAPMNPPKQEQDLGQHRPQSSKPVDPMPSQKSKKLQQPKKQDNQNNPVDISEKQAYKFAQKFLKGQDLSTVKPVDPTPGGPPTQSQPQAPRKAEKAKEKAKAKAEKTKERPKAKKPVEILVRPRPQSPLRSVFSGEPKPRGNPSFGFGDTLLDTSEREREAARNAVQASQNENHHVTLELLEQNLIFRYLLARCHSDTRLAKHGFTFQPGLNESHKRPSKQCPIKRGLFREVPRFSSDNVPKRRAIVLDCEMVQVEEGRRELAFLSAIDFLTGEVLIDNYVQPNSRVVNWDSRFSGVTPSAMNKAVKKGTALRGWEGARSKLWSFMNSDTILVGHSLNNDLDVLGMIHWNIVDSSIMTSEAVFLNLHSGEQLTRTWGLKTLTTELVNYDIQVGKQGHSALEDAQATRDVVIWCIRYPELLKVWADNAREEEDMRVAERDMKRITEREQLEDQRRLEMESRVHALSQGLTDMAVAAPADESDEEPYHMVNTGYVSVQSVEYF</sequence>
<keyword evidence="3 6" id="KW-0269">Exonuclease</keyword>
<evidence type="ECO:0000256" key="1">
    <source>
        <dbReference type="ARBA" id="ARBA00022722"/>
    </source>
</evidence>
<dbReference type="SMART" id="SM00479">
    <property type="entry name" value="EXOIII"/>
    <property type="match status" value="1"/>
</dbReference>
<dbReference type="InterPro" id="IPR036397">
    <property type="entry name" value="RNaseH_sf"/>
</dbReference>
<evidence type="ECO:0000313" key="6">
    <source>
        <dbReference type="EMBL" id="KAJ5339390.1"/>
    </source>
</evidence>
<evidence type="ECO:0000256" key="2">
    <source>
        <dbReference type="ARBA" id="ARBA00022801"/>
    </source>
</evidence>
<dbReference type="GO" id="GO:0006364">
    <property type="term" value="P:rRNA processing"/>
    <property type="evidence" value="ECO:0007669"/>
    <property type="project" value="TreeGrafter"/>
</dbReference>
<dbReference type="SUPFAM" id="SSF53098">
    <property type="entry name" value="Ribonuclease H-like"/>
    <property type="match status" value="1"/>
</dbReference>